<dbReference type="Pfam" id="PF07963">
    <property type="entry name" value="N_methyl"/>
    <property type="match status" value="1"/>
</dbReference>
<reference evidence="2 3" key="1">
    <citation type="submission" date="2016-06" db="EMBL/GenBank/DDBJ databases">
        <title>Respiratory ammonification of nitrate coupled to the oxidation of elemental sulfur in deep-sea autotrophic thermophilic bacteria.</title>
        <authorList>
            <person name="Slobodkina G.B."/>
            <person name="Mardanov A.V."/>
            <person name="Ravin N.V."/>
            <person name="Frolova A.A."/>
            <person name="Viryasiv M.B."/>
            <person name="Chernyh N.A."/>
            <person name="Bonch-Osmolovskaya E.A."/>
            <person name="Slobodkin A.I."/>
        </authorList>
    </citation>
    <scope>NUCLEOTIDE SEQUENCE [LARGE SCALE GENOMIC DNA]</scope>
    <source>
        <strain evidence="2 3">S69</strain>
    </source>
</reference>
<evidence type="ECO:0000256" key="1">
    <source>
        <dbReference type="SAM" id="Phobius"/>
    </source>
</evidence>
<dbReference type="AlphaFoldDB" id="A0A1B9F8Y4"/>
<accession>A0A1B9F8Y4</accession>
<evidence type="ECO:0000313" key="3">
    <source>
        <dbReference type="Proteomes" id="UP000093080"/>
    </source>
</evidence>
<protein>
    <recommendedName>
        <fullName evidence="4">Prepilin-type N-terminal cleavage/methylation domain-containing protein</fullName>
    </recommendedName>
</protein>
<evidence type="ECO:0008006" key="4">
    <source>
        <dbReference type="Google" id="ProtNLM"/>
    </source>
</evidence>
<dbReference type="NCBIfam" id="TIGR02532">
    <property type="entry name" value="IV_pilin_GFxxxE"/>
    <property type="match status" value="1"/>
</dbReference>
<dbReference type="EMBL" id="MAGO01000001">
    <property type="protein sequence ID" value="OCC16304.1"/>
    <property type="molecule type" value="Genomic_DNA"/>
</dbReference>
<organism evidence="2 3">
    <name type="scientific">Dissulfuribacter thermophilus</name>
    <dbReference type="NCBI Taxonomy" id="1156395"/>
    <lineage>
        <taxon>Bacteria</taxon>
        <taxon>Pseudomonadati</taxon>
        <taxon>Thermodesulfobacteriota</taxon>
        <taxon>Dissulfuribacteria</taxon>
        <taxon>Dissulfuribacterales</taxon>
        <taxon>Dissulfuribacteraceae</taxon>
        <taxon>Dissulfuribacter</taxon>
    </lineage>
</organism>
<comment type="caution">
    <text evidence="2">The sequence shown here is derived from an EMBL/GenBank/DDBJ whole genome shotgun (WGS) entry which is preliminary data.</text>
</comment>
<keyword evidence="3" id="KW-1185">Reference proteome</keyword>
<sequence>MPQRMDFLQESYMPTYQKDKKRSTPLTPQYQTSVHMRGRDCAGFTLLELIVSITLTSFLVLILSMAMRSGLRAYERAKGLSDDVILKTSITNLLDRQLRMIVSMKNPNTKAFFRLNGDAHSIVFTTTSGPLGARGGGLLLVSYNFNQEKKVLTYCQKIVTRPIDIKEDPPEELSEDNLSEIKKEGWDCAIVDQFEDLAFKYTSKKHEIEIESWNEEWNAKRALPVAIAIGIKNNWTPFYLNNATN</sequence>
<dbReference type="Proteomes" id="UP000093080">
    <property type="component" value="Unassembled WGS sequence"/>
</dbReference>
<gene>
    <name evidence="2" type="ORF">DBT_0121</name>
</gene>
<dbReference type="STRING" id="1156395.DBT_0121"/>
<proteinExistence type="predicted"/>
<feature type="transmembrane region" description="Helical" evidence="1">
    <location>
        <begin position="44"/>
        <end position="66"/>
    </location>
</feature>
<name>A0A1B9F8Y4_9BACT</name>
<keyword evidence="1" id="KW-0812">Transmembrane</keyword>
<evidence type="ECO:0000313" key="2">
    <source>
        <dbReference type="EMBL" id="OCC16304.1"/>
    </source>
</evidence>
<keyword evidence="1" id="KW-1133">Transmembrane helix</keyword>
<dbReference type="InterPro" id="IPR012902">
    <property type="entry name" value="N_methyl_site"/>
</dbReference>
<dbReference type="PROSITE" id="PS00409">
    <property type="entry name" value="PROKAR_NTER_METHYL"/>
    <property type="match status" value="1"/>
</dbReference>
<keyword evidence="1" id="KW-0472">Membrane</keyword>